<feature type="region of interest" description="Disordered" evidence="1">
    <location>
        <begin position="207"/>
        <end position="228"/>
    </location>
</feature>
<dbReference type="AlphaFoldDB" id="A0AAW0R9D4"/>
<proteinExistence type="predicted"/>
<accession>A0AAW0R9D4</accession>
<organism evidence="2 3">
    <name type="scientific">Apiospora kogelbergensis</name>
    <dbReference type="NCBI Taxonomy" id="1337665"/>
    <lineage>
        <taxon>Eukaryota</taxon>
        <taxon>Fungi</taxon>
        <taxon>Dikarya</taxon>
        <taxon>Ascomycota</taxon>
        <taxon>Pezizomycotina</taxon>
        <taxon>Sordariomycetes</taxon>
        <taxon>Xylariomycetidae</taxon>
        <taxon>Amphisphaeriales</taxon>
        <taxon>Apiosporaceae</taxon>
        <taxon>Apiospora</taxon>
    </lineage>
</organism>
<sequence>MDPMDPDEWDEDAAAMAEAMGFSSFGGQNHPSKRRKYNARADAAFDSNTNNESTLALHYDAGSGSNNTPLGERRPQQPKPKKQKTNANEIDLDDDDDDDDDGQDGGEVDGNDAVAAGDQDDAQDPTPQHITTSQPPDQIQSGIDAIVAGLPEAHVGGGRDGDRWWDDYYDPAFNTNPWEKIEKKLGIEARGTWLSYDESKAKWTTIQSQSSSTAAAATTTEAAAAQAA</sequence>
<gene>
    <name evidence="2" type="ORF">PG999_002743</name>
</gene>
<evidence type="ECO:0000256" key="1">
    <source>
        <dbReference type="SAM" id="MobiDB-lite"/>
    </source>
</evidence>
<feature type="compositionally biased region" description="Acidic residues" evidence="1">
    <location>
        <begin position="90"/>
        <end position="110"/>
    </location>
</feature>
<reference evidence="2 3" key="1">
    <citation type="submission" date="2023-01" db="EMBL/GenBank/DDBJ databases">
        <title>Analysis of 21 Apiospora genomes using comparative genomics revels a genus with tremendous synthesis potential of carbohydrate active enzymes and secondary metabolites.</title>
        <authorList>
            <person name="Sorensen T."/>
        </authorList>
    </citation>
    <scope>NUCLEOTIDE SEQUENCE [LARGE SCALE GENOMIC DNA]</scope>
    <source>
        <strain evidence="2 3">CBS 117206</strain>
    </source>
</reference>
<feature type="region of interest" description="Disordered" evidence="1">
    <location>
        <begin position="1"/>
        <end position="139"/>
    </location>
</feature>
<feature type="compositionally biased region" description="Acidic residues" evidence="1">
    <location>
        <begin position="1"/>
        <end position="13"/>
    </location>
</feature>
<name>A0AAW0R9D4_9PEZI</name>
<dbReference type="Proteomes" id="UP001392437">
    <property type="component" value="Unassembled WGS sequence"/>
</dbReference>
<dbReference type="EMBL" id="JAQQWP010000002">
    <property type="protein sequence ID" value="KAK8130363.1"/>
    <property type="molecule type" value="Genomic_DNA"/>
</dbReference>
<feature type="compositionally biased region" description="Polar residues" evidence="1">
    <location>
        <begin position="125"/>
        <end position="139"/>
    </location>
</feature>
<comment type="caution">
    <text evidence="2">The sequence shown here is derived from an EMBL/GenBank/DDBJ whole genome shotgun (WGS) entry which is preliminary data.</text>
</comment>
<protein>
    <submittedName>
        <fullName evidence="2">Uncharacterized protein</fullName>
    </submittedName>
</protein>
<evidence type="ECO:0000313" key="2">
    <source>
        <dbReference type="EMBL" id="KAK8130363.1"/>
    </source>
</evidence>
<keyword evidence="3" id="KW-1185">Reference proteome</keyword>
<evidence type="ECO:0000313" key="3">
    <source>
        <dbReference type="Proteomes" id="UP001392437"/>
    </source>
</evidence>